<reference evidence="2" key="3">
    <citation type="submission" date="2015-06" db="UniProtKB">
        <authorList>
            <consortium name="EnsemblMetazoa"/>
        </authorList>
    </citation>
    <scope>IDENTIFICATION</scope>
</reference>
<organism evidence="1">
    <name type="scientific">Capitella teleta</name>
    <name type="common">Polychaete worm</name>
    <dbReference type="NCBI Taxonomy" id="283909"/>
    <lineage>
        <taxon>Eukaryota</taxon>
        <taxon>Metazoa</taxon>
        <taxon>Spiralia</taxon>
        <taxon>Lophotrochozoa</taxon>
        <taxon>Annelida</taxon>
        <taxon>Polychaeta</taxon>
        <taxon>Sedentaria</taxon>
        <taxon>Scolecida</taxon>
        <taxon>Capitellidae</taxon>
        <taxon>Capitella</taxon>
    </lineage>
</organism>
<name>R7T6M8_CAPTE</name>
<sequence>MSMSSADEQEIDVDVIERDCGEKVHVKIETEASLPPYKGWGRGSAEHWIMSAFISPYASSAAMPKRERNKTRDLFTKHCKNGRSHPSMASDVQIKGFPLDFCAMGSMDSADFWLQAIHRNSCIT</sequence>
<evidence type="ECO:0000313" key="2">
    <source>
        <dbReference type="EnsemblMetazoa" id="CapteP188740"/>
    </source>
</evidence>
<dbReference type="AlphaFoldDB" id="R7T6M8"/>
<dbReference type="Proteomes" id="UP000014760">
    <property type="component" value="Unassembled WGS sequence"/>
</dbReference>
<dbReference type="EMBL" id="AMQN01003346">
    <property type="status" value="NOT_ANNOTATED_CDS"/>
    <property type="molecule type" value="Genomic_DNA"/>
</dbReference>
<reference evidence="1 3" key="2">
    <citation type="journal article" date="2013" name="Nature">
        <title>Insights into bilaterian evolution from three spiralian genomes.</title>
        <authorList>
            <person name="Simakov O."/>
            <person name="Marletaz F."/>
            <person name="Cho S.J."/>
            <person name="Edsinger-Gonzales E."/>
            <person name="Havlak P."/>
            <person name="Hellsten U."/>
            <person name="Kuo D.H."/>
            <person name="Larsson T."/>
            <person name="Lv J."/>
            <person name="Arendt D."/>
            <person name="Savage R."/>
            <person name="Osoegawa K."/>
            <person name="de Jong P."/>
            <person name="Grimwood J."/>
            <person name="Chapman J.A."/>
            <person name="Shapiro H."/>
            <person name="Aerts A."/>
            <person name="Otillar R.P."/>
            <person name="Terry A.Y."/>
            <person name="Boore J.L."/>
            <person name="Grigoriev I.V."/>
            <person name="Lindberg D.R."/>
            <person name="Seaver E.C."/>
            <person name="Weisblat D.A."/>
            <person name="Putnam N.H."/>
            <person name="Rokhsar D.S."/>
        </authorList>
    </citation>
    <scope>NUCLEOTIDE SEQUENCE</scope>
    <source>
        <strain evidence="1 3">I ESC-2004</strain>
    </source>
</reference>
<evidence type="ECO:0000313" key="3">
    <source>
        <dbReference type="Proteomes" id="UP000014760"/>
    </source>
</evidence>
<proteinExistence type="predicted"/>
<dbReference type="EMBL" id="KB311578">
    <property type="protein sequence ID" value="ELT89023.1"/>
    <property type="molecule type" value="Genomic_DNA"/>
</dbReference>
<gene>
    <name evidence="1" type="ORF">CAPTEDRAFT_188740</name>
</gene>
<reference evidence="3" key="1">
    <citation type="submission" date="2012-12" db="EMBL/GenBank/DDBJ databases">
        <authorList>
            <person name="Hellsten U."/>
            <person name="Grimwood J."/>
            <person name="Chapman J.A."/>
            <person name="Shapiro H."/>
            <person name="Aerts A."/>
            <person name="Otillar R.P."/>
            <person name="Terry A.Y."/>
            <person name="Boore J.L."/>
            <person name="Simakov O."/>
            <person name="Marletaz F."/>
            <person name="Cho S.-J."/>
            <person name="Edsinger-Gonzales E."/>
            <person name="Havlak P."/>
            <person name="Kuo D.-H."/>
            <person name="Larsson T."/>
            <person name="Lv J."/>
            <person name="Arendt D."/>
            <person name="Savage R."/>
            <person name="Osoegawa K."/>
            <person name="de Jong P."/>
            <person name="Lindberg D.R."/>
            <person name="Seaver E.C."/>
            <person name="Weisblat D.A."/>
            <person name="Putnam N.H."/>
            <person name="Grigoriev I.V."/>
            <person name="Rokhsar D.S."/>
        </authorList>
    </citation>
    <scope>NUCLEOTIDE SEQUENCE</scope>
    <source>
        <strain evidence="3">I ESC-2004</strain>
    </source>
</reference>
<dbReference type="HOGENOM" id="CLU_2006070_0_0_1"/>
<dbReference type="EnsemblMetazoa" id="CapteT188740">
    <property type="protein sequence ID" value="CapteP188740"/>
    <property type="gene ID" value="CapteG188740"/>
</dbReference>
<accession>R7T6M8</accession>
<evidence type="ECO:0000313" key="1">
    <source>
        <dbReference type="EMBL" id="ELT89023.1"/>
    </source>
</evidence>
<protein>
    <submittedName>
        <fullName evidence="1 2">Uncharacterized protein</fullName>
    </submittedName>
</protein>
<keyword evidence="3" id="KW-1185">Reference proteome</keyword>